<feature type="repeat" description="PPR" evidence="1">
    <location>
        <begin position="180"/>
        <end position="214"/>
    </location>
</feature>
<proteinExistence type="predicted"/>
<reference evidence="3" key="1">
    <citation type="submission" date="2021-02" db="EMBL/GenBank/DDBJ databases">
        <authorList>
            <person name="Dougan E. K."/>
            <person name="Rhodes N."/>
            <person name="Thang M."/>
            <person name="Chan C."/>
        </authorList>
    </citation>
    <scope>NUCLEOTIDE SEQUENCE</scope>
</reference>
<dbReference type="Gene3D" id="1.25.40.10">
    <property type="entry name" value="Tetratricopeptide repeat domain"/>
    <property type="match status" value="1"/>
</dbReference>
<dbReference type="PROSITE" id="PS51375">
    <property type="entry name" value="PPR"/>
    <property type="match status" value="1"/>
</dbReference>
<evidence type="ECO:0000256" key="2">
    <source>
        <dbReference type="SAM" id="MobiDB-lite"/>
    </source>
</evidence>
<organism evidence="3 4">
    <name type="scientific">Polarella glacialis</name>
    <name type="common">Dinoflagellate</name>
    <dbReference type="NCBI Taxonomy" id="89957"/>
    <lineage>
        <taxon>Eukaryota</taxon>
        <taxon>Sar</taxon>
        <taxon>Alveolata</taxon>
        <taxon>Dinophyceae</taxon>
        <taxon>Suessiales</taxon>
        <taxon>Suessiaceae</taxon>
        <taxon>Polarella</taxon>
    </lineage>
</organism>
<dbReference type="InterPro" id="IPR011990">
    <property type="entry name" value="TPR-like_helical_dom_sf"/>
</dbReference>
<dbReference type="Proteomes" id="UP000626109">
    <property type="component" value="Unassembled WGS sequence"/>
</dbReference>
<dbReference type="Pfam" id="PF01535">
    <property type="entry name" value="PPR"/>
    <property type="match status" value="1"/>
</dbReference>
<dbReference type="EMBL" id="CAJNNW010034874">
    <property type="protein sequence ID" value="CAE8724331.1"/>
    <property type="molecule type" value="Genomic_DNA"/>
</dbReference>
<protein>
    <submittedName>
        <fullName evidence="3">Uncharacterized protein</fullName>
    </submittedName>
</protein>
<sequence length="282" mass="30771">MRHFCSRGKLHWNRPWSPLSGERRAVSNTNTTTATATNNSNNNRTTKTTTLRTGGWQPAAHQQWWLAVEDLLASMRAARASPAAEAQAQAQRGLAALMGSLARGSQWPQALGIFAEFTSGSGVDAPPWGSLVVPRSVGIYSAALSAAGRQRCWESAVDVLRGAQLDAARRKSRPGGLRLDAPVYNSVITACGQCARWDLALALLMDMMPTAVSLVHQWSCLMFWNHCVSGLFCYVFQCWNTVAGALRLSTTTSVRVATGRCKASQRILWKAKRSPSDLCRHL</sequence>
<feature type="compositionally biased region" description="Low complexity" evidence="2">
    <location>
        <begin position="27"/>
        <end position="48"/>
    </location>
</feature>
<gene>
    <name evidence="3" type="ORF">PGLA2088_LOCUS43666</name>
</gene>
<dbReference type="InterPro" id="IPR002885">
    <property type="entry name" value="PPR_rpt"/>
</dbReference>
<comment type="caution">
    <text evidence="3">The sequence shown here is derived from an EMBL/GenBank/DDBJ whole genome shotgun (WGS) entry which is preliminary data.</text>
</comment>
<feature type="region of interest" description="Disordered" evidence="2">
    <location>
        <begin position="16"/>
        <end position="48"/>
    </location>
</feature>
<name>A0A813LDN0_POLGL</name>
<dbReference type="AlphaFoldDB" id="A0A813LDN0"/>
<evidence type="ECO:0000313" key="4">
    <source>
        <dbReference type="Proteomes" id="UP000626109"/>
    </source>
</evidence>
<evidence type="ECO:0000256" key="1">
    <source>
        <dbReference type="PROSITE-ProRule" id="PRU00708"/>
    </source>
</evidence>
<accession>A0A813LDN0</accession>
<evidence type="ECO:0000313" key="3">
    <source>
        <dbReference type="EMBL" id="CAE8724331.1"/>
    </source>
</evidence>